<dbReference type="HOGENOM" id="CLU_2240212_0_0_1"/>
<dbReference type="Proteomes" id="UP000017836">
    <property type="component" value="Unassembled WGS sequence"/>
</dbReference>
<dbReference type="Gramene" id="ERN10620">
    <property type="protein sequence ID" value="ERN10620"/>
    <property type="gene ID" value="AMTR_s00028p00174660"/>
</dbReference>
<evidence type="ECO:0000313" key="1">
    <source>
        <dbReference type="EMBL" id="ERN10620.1"/>
    </source>
</evidence>
<organism evidence="1 2">
    <name type="scientific">Amborella trichopoda</name>
    <dbReference type="NCBI Taxonomy" id="13333"/>
    <lineage>
        <taxon>Eukaryota</taxon>
        <taxon>Viridiplantae</taxon>
        <taxon>Streptophyta</taxon>
        <taxon>Embryophyta</taxon>
        <taxon>Tracheophyta</taxon>
        <taxon>Spermatophyta</taxon>
        <taxon>Magnoliopsida</taxon>
        <taxon>Amborellales</taxon>
        <taxon>Amborellaceae</taxon>
        <taxon>Amborella</taxon>
    </lineage>
</organism>
<dbReference type="AlphaFoldDB" id="W1PTK2"/>
<protein>
    <submittedName>
        <fullName evidence="1">Uncharacterized protein</fullName>
    </submittedName>
</protein>
<gene>
    <name evidence="1" type="ORF">AMTR_s00028p00174660</name>
</gene>
<evidence type="ECO:0000313" key="2">
    <source>
        <dbReference type="Proteomes" id="UP000017836"/>
    </source>
</evidence>
<sequence length="105" mass="12022">MADRGSATLLLLETCRAADARYNFLVHLPRRQPTMGFTNPHVPPRLQIATIDHPYFPFLLHFPLAHTLCEALHHCRGRSLEQRQLREAVVGIRRGQRTSCVLGWV</sequence>
<keyword evidence="2" id="KW-1185">Reference proteome</keyword>
<name>W1PTK2_AMBTC</name>
<proteinExistence type="predicted"/>
<reference evidence="2" key="1">
    <citation type="journal article" date="2013" name="Science">
        <title>The Amborella genome and the evolution of flowering plants.</title>
        <authorList>
            <consortium name="Amborella Genome Project"/>
        </authorList>
    </citation>
    <scope>NUCLEOTIDE SEQUENCE [LARGE SCALE GENOMIC DNA]</scope>
</reference>
<accession>W1PTK2</accession>
<dbReference type="EMBL" id="KI392812">
    <property type="protein sequence ID" value="ERN10620.1"/>
    <property type="molecule type" value="Genomic_DNA"/>
</dbReference>